<evidence type="ECO:0000313" key="3">
    <source>
        <dbReference type="Proteomes" id="UP000179920"/>
    </source>
</evidence>
<organism evidence="2 3">
    <name type="scientific">Ustilago bromivora</name>
    <dbReference type="NCBI Taxonomy" id="307758"/>
    <lineage>
        <taxon>Eukaryota</taxon>
        <taxon>Fungi</taxon>
        <taxon>Dikarya</taxon>
        <taxon>Basidiomycota</taxon>
        <taxon>Ustilaginomycotina</taxon>
        <taxon>Ustilaginomycetes</taxon>
        <taxon>Ustilaginales</taxon>
        <taxon>Ustilaginaceae</taxon>
        <taxon>Ustilago</taxon>
    </lineage>
</organism>
<name>A0A1K0GZK7_9BASI</name>
<feature type="region of interest" description="Disordered" evidence="1">
    <location>
        <begin position="36"/>
        <end position="89"/>
    </location>
</feature>
<accession>A0A1K0GZK7</accession>
<reference evidence="3" key="1">
    <citation type="submission" date="2016-04" db="EMBL/GenBank/DDBJ databases">
        <authorList>
            <person name="Guldener U."/>
            <person name="Guldener U."/>
        </authorList>
    </citation>
    <scope>NUCLEOTIDE SEQUENCE [LARGE SCALE GENOMIC DNA]</scope>
    <source>
        <strain evidence="3">UB2112</strain>
    </source>
</reference>
<evidence type="ECO:0000256" key="1">
    <source>
        <dbReference type="SAM" id="MobiDB-lite"/>
    </source>
</evidence>
<protein>
    <submittedName>
        <fullName evidence="2">Uncharacterized protein</fullName>
    </submittedName>
</protein>
<feature type="region of interest" description="Disordered" evidence="1">
    <location>
        <begin position="126"/>
        <end position="157"/>
    </location>
</feature>
<feature type="compositionally biased region" description="Pro residues" evidence="1">
    <location>
        <begin position="337"/>
        <end position="347"/>
    </location>
</feature>
<feature type="compositionally biased region" description="Pro residues" evidence="1">
    <location>
        <begin position="140"/>
        <end position="154"/>
    </location>
</feature>
<proteinExistence type="predicted"/>
<feature type="region of interest" description="Disordered" evidence="1">
    <location>
        <begin position="490"/>
        <end position="518"/>
    </location>
</feature>
<evidence type="ECO:0000313" key="2">
    <source>
        <dbReference type="EMBL" id="SAM63366.1"/>
    </source>
</evidence>
<dbReference type="EMBL" id="LT558117">
    <property type="protein sequence ID" value="SAM63366.1"/>
    <property type="molecule type" value="Genomic_DNA"/>
</dbReference>
<feature type="region of interest" description="Disordered" evidence="1">
    <location>
        <begin position="270"/>
        <end position="291"/>
    </location>
</feature>
<gene>
    <name evidence="2" type="ORF">UBRO_20419</name>
</gene>
<feature type="compositionally biased region" description="Low complexity" evidence="1">
    <location>
        <begin position="53"/>
        <end position="79"/>
    </location>
</feature>
<feature type="compositionally biased region" description="Polar residues" evidence="1">
    <location>
        <begin position="80"/>
        <end position="89"/>
    </location>
</feature>
<sequence length="555" mass="59299">MVLIKRCVRCRRSVDHNLFIGVRGYEVQACAPCRGKAPPAPTDTPLLSSTRTRSPPLVGSRSRSPPSSTSTLTSPRSTTAGNPGPTSFASASSVITLEQRVEQHFGRLEQHLDTQFRALLTTIRSSQAPPQQPALTRLAPGPPPLPLGPPPHPHLAPTDSNNPPLCCLTLANGQLTVVEESADSRTSAFVKAIPSIAALTQVWVVYVAIRSRFTGNIELNEALLAHLEQLIEFDHLYSWRAVADYHLAVCRQHFGTTAILELPAACSSRSSRPPHPPFATSQAAVLGPSPPLGQHAPPGLHLVSTPVLLSRAGASTPATLVRAAPGRTRASTAREPTPSPSALPSPANPWLTTPSRRQTDGERHVAKASIAFEYVSVVRNTLNVFPSAPTAPNSDAAARAAPNCAFMVSDTTNVRSRAYTAVKCVIMVWDSVNAPLEAHTAFNCASSVRDTVNVLAQAHAASKCHPLFSPLRVSSTCHLTLLRVSSLPCSQATHPHHDPTPPASAPSSIPSTRQQPSVSAVARLKPEICGKRQLRLISARSIVKAFYCYSCWNLP</sequence>
<dbReference type="Proteomes" id="UP000179920">
    <property type="component" value="Chromosome I"/>
</dbReference>
<dbReference type="AlphaFoldDB" id="A0A1K0GZK7"/>
<feature type="region of interest" description="Disordered" evidence="1">
    <location>
        <begin position="323"/>
        <end position="362"/>
    </location>
</feature>